<dbReference type="AlphaFoldDB" id="A0A0F8W3W9"/>
<organism evidence="2">
    <name type="scientific">marine sediment metagenome</name>
    <dbReference type="NCBI Taxonomy" id="412755"/>
    <lineage>
        <taxon>unclassified sequences</taxon>
        <taxon>metagenomes</taxon>
        <taxon>ecological metagenomes</taxon>
    </lineage>
</organism>
<proteinExistence type="predicted"/>
<evidence type="ECO:0000313" key="2">
    <source>
        <dbReference type="EMBL" id="KKK51288.1"/>
    </source>
</evidence>
<protein>
    <submittedName>
        <fullName evidence="2">Uncharacterized protein</fullName>
    </submittedName>
</protein>
<keyword evidence="1" id="KW-0472">Membrane</keyword>
<comment type="caution">
    <text evidence="2">The sequence shown here is derived from an EMBL/GenBank/DDBJ whole genome shotgun (WGS) entry which is preliminary data.</text>
</comment>
<evidence type="ECO:0000256" key="1">
    <source>
        <dbReference type="SAM" id="Phobius"/>
    </source>
</evidence>
<feature type="transmembrane region" description="Helical" evidence="1">
    <location>
        <begin position="12"/>
        <end position="33"/>
    </location>
</feature>
<sequence length="47" mass="5448">MLNELLTLAVENWHIFVIAAWAVFGIGGTIWVTRNLTDEERARFPYL</sequence>
<keyword evidence="1" id="KW-1133">Transmembrane helix</keyword>
<accession>A0A0F8W3W9</accession>
<gene>
    <name evidence="2" type="ORF">LCGC14_3116480</name>
</gene>
<dbReference type="EMBL" id="LAZR01067584">
    <property type="protein sequence ID" value="KKK51288.1"/>
    <property type="molecule type" value="Genomic_DNA"/>
</dbReference>
<reference evidence="2" key="1">
    <citation type="journal article" date="2015" name="Nature">
        <title>Complex archaea that bridge the gap between prokaryotes and eukaryotes.</title>
        <authorList>
            <person name="Spang A."/>
            <person name="Saw J.H."/>
            <person name="Jorgensen S.L."/>
            <person name="Zaremba-Niedzwiedzka K."/>
            <person name="Martijn J."/>
            <person name="Lind A.E."/>
            <person name="van Eijk R."/>
            <person name="Schleper C."/>
            <person name="Guy L."/>
            <person name="Ettema T.J."/>
        </authorList>
    </citation>
    <scope>NUCLEOTIDE SEQUENCE</scope>
</reference>
<keyword evidence="1" id="KW-0812">Transmembrane</keyword>
<name>A0A0F8W3W9_9ZZZZ</name>